<organism evidence="2 3">
    <name type="scientific">Candidatus Electrothrix aarhusensis</name>
    <dbReference type="NCBI Taxonomy" id="1859131"/>
    <lineage>
        <taxon>Bacteria</taxon>
        <taxon>Pseudomonadati</taxon>
        <taxon>Thermodesulfobacteriota</taxon>
        <taxon>Desulfobulbia</taxon>
        <taxon>Desulfobulbales</taxon>
        <taxon>Desulfobulbaceae</taxon>
        <taxon>Candidatus Electrothrix</taxon>
    </lineage>
</organism>
<gene>
    <name evidence="2" type="ORF">H206_05171</name>
</gene>
<feature type="compositionally biased region" description="Polar residues" evidence="1">
    <location>
        <begin position="19"/>
        <end position="30"/>
    </location>
</feature>
<feature type="region of interest" description="Disordered" evidence="1">
    <location>
        <begin position="1"/>
        <end position="30"/>
    </location>
</feature>
<dbReference type="AlphaFoldDB" id="A0A444J5C4"/>
<sequence length="30" mass="2818">MPPAKGAIAATTSGDGGSSLKSSAQAQRTA</sequence>
<keyword evidence="3" id="KW-1185">Reference proteome</keyword>
<reference evidence="2 3" key="1">
    <citation type="submission" date="2017-01" db="EMBL/GenBank/DDBJ databases">
        <title>The cable genome- insights into the physiology and evolution of filamentous bacteria capable of sulfide oxidation via long distance electron transfer.</title>
        <authorList>
            <person name="Schreiber L."/>
            <person name="Bjerg J.T."/>
            <person name="Boggild A."/>
            <person name="Van De Vossenberg J."/>
            <person name="Meysman F."/>
            <person name="Nielsen L.P."/>
            <person name="Schramm A."/>
            <person name="Kjeldsen K.U."/>
        </authorList>
    </citation>
    <scope>NUCLEOTIDE SEQUENCE [LARGE SCALE GENOMIC DNA]</scope>
    <source>
        <strain evidence="2">MCF</strain>
    </source>
</reference>
<dbReference type="Proteomes" id="UP000287853">
    <property type="component" value="Unassembled WGS sequence"/>
</dbReference>
<name>A0A444J5C4_9BACT</name>
<evidence type="ECO:0000313" key="3">
    <source>
        <dbReference type="Proteomes" id="UP000287853"/>
    </source>
</evidence>
<evidence type="ECO:0000256" key="1">
    <source>
        <dbReference type="SAM" id="MobiDB-lite"/>
    </source>
</evidence>
<protein>
    <submittedName>
        <fullName evidence="2">Uncharacterized protein</fullName>
    </submittedName>
</protein>
<comment type="caution">
    <text evidence="2">The sequence shown here is derived from an EMBL/GenBank/DDBJ whole genome shotgun (WGS) entry which is preliminary data.</text>
</comment>
<evidence type="ECO:0000313" key="2">
    <source>
        <dbReference type="EMBL" id="RWX48269.1"/>
    </source>
</evidence>
<dbReference type="EMBL" id="MTKO01000002">
    <property type="protein sequence ID" value="RWX48269.1"/>
    <property type="molecule type" value="Genomic_DNA"/>
</dbReference>
<proteinExistence type="predicted"/>
<accession>A0A444J5C4</accession>